<gene>
    <name evidence="1" type="ORF">TVAG_351890</name>
</gene>
<dbReference type="EMBL" id="DS113275">
    <property type="protein sequence ID" value="EAY14141.1"/>
    <property type="molecule type" value="Genomic_DNA"/>
</dbReference>
<dbReference type="VEuPathDB" id="TrichDB:TVAGG3_0261460"/>
<sequence>MSLDLQLNEKDMQTLTDTMKESDAYKDIQNKTRAGVLLCGQEMLNEVPNSQLEQFNKQPPNDADIEMALAIVNNYLKARGLNKTSTVLSEELPVKIFTDGEKKAKEFSKNFQQYDNLLSTVVAAVTD</sequence>
<reference evidence="1" key="1">
    <citation type="submission" date="2006-10" db="EMBL/GenBank/DDBJ databases">
        <authorList>
            <person name="Amadeo P."/>
            <person name="Zhao Q."/>
            <person name="Wortman J."/>
            <person name="Fraser-Liggett C."/>
            <person name="Carlton J."/>
        </authorList>
    </citation>
    <scope>NUCLEOTIDE SEQUENCE</scope>
    <source>
        <strain evidence="1">G3</strain>
    </source>
</reference>
<organism evidence="1 2">
    <name type="scientific">Trichomonas vaginalis (strain ATCC PRA-98 / G3)</name>
    <dbReference type="NCBI Taxonomy" id="412133"/>
    <lineage>
        <taxon>Eukaryota</taxon>
        <taxon>Metamonada</taxon>
        <taxon>Parabasalia</taxon>
        <taxon>Trichomonadida</taxon>
        <taxon>Trichomonadidae</taxon>
        <taxon>Trichomonas</taxon>
    </lineage>
</organism>
<accession>A2DZS3</accession>
<evidence type="ECO:0008006" key="3">
    <source>
        <dbReference type="Google" id="ProtNLM"/>
    </source>
</evidence>
<dbReference type="InParanoid" id="A2DZS3"/>
<dbReference type="KEGG" id="tva:4772129"/>
<evidence type="ECO:0000313" key="2">
    <source>
        <dbReference type="Proteomes" id="UP000001542"/>
    </source>
</evidence>
<dbReference type="RefSeq" id="XP_001326364.1">
    <property type="nucleotide sequence ID" value="XM_001326329.1"/>
</dbReference>
<dbReference type="VEuPathDB" id="TrichDB:TVAG_351890"/>
<proteinExistence type="predicted"/>
<name>A2DZS3_TRIV3</name>
<keyword evidence="2" id="KW-1185">Reference proteome</keyword>
<evidence type="ECO:0000313" key="1">
    <source>
        <dbReference type="EMBL" id="EAY14141.1"/>
    </source>
</evidence>
<dbReference type="Proteomes" id="UP000001542">
    <property type="component" value="Unassembled WGS sequence"/>
</dbReference>
<dbReference type="AlphaFoldDB" id="A2DZS3"/>
<reference evidence="1" key="2">
    <citation type="journal article" date="2007" name="Science">
        <title>Draft genome sequence of the sexually transmitted pathogen Trichomonas vaginalis.</title>
        <authorList>
            <person name="Carlton J.M."/>
            <person name="Hirt R.P."/>
            <person name="Silva J.C."/>
            <person name="Delcher A.L."/>
            <person name="Schatz M."/>
            <person name="Zhao Q."/>
            <person name="Wortman J.R."/>
            <person name="Bidwell S.L."/>
            <person name="Alsmark U.C.M."/>
            <person name="Besteiro S."/>
            <person name="Sicheritz-Ponten T."/>
            <person name="Noel C.J."/>
            <person name="Dacks J.B."/>
            <person name="Foster P.G."/>
            <person name="Simillion C."/>
            <person name="Van de Peer Y."/>
            <person name="Miranda-Saavedra D."/>
            <person name="Barton G.J."/>
            <person name="Westrop G.D."/>
            <person name="Mueller S."/>
            <person name="Dessi D."/>
            <person name="Fiori P.L."/>
            <person name="Ren Q."/>
            <person name="Paulsen I."/>
            <person name="Zhang H."/>
            <person name="Bastida-Corcuera F.D."/>
            <person name="Simoes-Barbosa A."/>
            <person name="Brown M.T."/>
            <person name="Hayes R.D."/>
            <person name="Mukherjee M."/>
            <person name="Okumura C.Y."/>
            <person name="Schneider R."/>
            <person name="Smith A.J."/>
            <person name="Vanacova S."/>
            <person name="Villalvazo M."/>
            <person name="Haas B.J."/>
            <person name="Pertea M."/>
            <person name="Feldblyum T.V."/>
            <person name="Utterback T.R."/>
            <person name="Shu C.L."/>
            <person name="Osoegawa K."/>
            <person name="de Jong P.J."/>
            <person name="Hrdy I."/>
            <person name="Horvathova L."/>
            <person name="Zubacova Z."/>
            <person name="Dolezal P."/>
            <person name="Malik S.B."/>
            <person name="Logsdon J.M. Jr."/>
            <person name="Henze K."/>
            <person name="Gupta A."/>
            <person name="Wang C.C."/>
            <person name="Dunne R.L."/>
            <person name="Upcroft J.A."/>
            <person name="Upcroft P."/>
            <person name="White O."/>
            <person name="Salzberg S.L."/>
            <person name="Tang P."/>
            <person name="Chiu C.-H."/>
            <person name="Lee Y.-S."/>
            <person name="Embley T.M."/>
            <person name="Coombs G.H."/>
            <person name="Mottram J.C."/>
            <person name="Tachezy J."/>
            <person name="Fraser-Liggett C.M."/>
            <person name="Johnson P.J."/>
        </authorList>
    </citation>
    <scope>NUCLEOTIDE SEQUENCE [LARGE SCALE GENOMIC DNA]</scope>
    <source>
        <strain evidence="1">G3</strain>
    </source>
</reference>
<protein>
    <recommendedName>
        <fullName evidence="3">LisH domain-containing protein</fullName>
    </recommendedName>
</protein>